<sequence>MRRMQSLMEESQKQMQQGSAETYRRESKSERTFEGGYERRYYSESVTIYGAPAPYTTYQAPPAEGLTGALLAASLVGAVIAAYAAGAVRFLRGYDNTRFKRAKKWQLALLWPVLILFSRSFREEFWFSVRRGGSGTREPVRKDLTGPEDLGPASTAQRVER</sequence>
<feature type="region of interest" description="Disordered" evidence="1">
    <location>
        <begin position="1"/>
        <end position="32"/>
    </location>
</feature>
<feature type="transmembrane region" description="Helical" evidence="2">
    <location>
        <begin position="66"/>
        <end position="85"/>
    </location>
</feature>
<dbReference type="AlphaFoldDB" id="A0AAE0KZZ3"/>
<evidence type="ECO:0000256" key="1">
    <source>
        <dbReference type="SAM" id="MobiDB-lite"/>
    </source>
</evidence>
<evidence type="ECO:0000313" key="3">
    <source>
        <dbReference type="EMBL" id="KAK3266704.1"/>
    </source>
</evidence>
<reference evidence="3 4" key="1">
    <citation type="journal article" date="2015" name="Genome Biol. Evol.">
        <title>Comparative Genomics of a Bacterivorous Green Alga Reveals Evolutionary Causalities and Consequences of Phago-Mixotrophic Mode of Nutrition.</title>
        <authorList>
            <person name="Burns J.A."/>
            <person name="Paasch A."/>
            <person name="Narechania A."/>
            <person name="Kim E."/>
        </authorList>
    </citation>
    <scope>NUCLEOTIDE SEQUENCE [LARGE SCALE GENOMIC DNA]</scope>
    <source>
        <strain evidence="3 4">PLY_AMNH</strain>
    </source>
</reference>
<feature type="region of interest" description="Disordered" evidence="1">
    <location>
        <begin position="133"/>
        <end position="161"/>
    </location>
</feature>
<accession>A0AAE0KZZ3</accession>
<dbReference type="Proteomes" id="UP001190700">
    <property type="component" value="Unassembled WGS sequence"/>
</dbReference>
<keyword evidence="2" id="KW-0472">Membrane</keyword>
<dbReference type="EMBL" id="LGRX02012875">
    <property type="protein sequence ID" value="KAK3266704.1"/>
    <property type="molecule type" value="Genomic_DNA"/>
</dbReference>
<evidence type="ECO:0008006" key="5">
    <source>
        <dbReference type="Google" id="ProtNLM"/>
    </source>
</evidence>
<keyword evidence="2" id="KW-0812">Transmembrane</keyword>
<gene>
    <name evidence="3" type="ORF">CYMTET_24693</name>
</gene>
<name>A0AAE0KZZ3_9CHLO</name>
<keyword evidence="2" id="KW-1133">Transmembrane helix</keyword>
<proteinExistence type="predicted"/>
<evidence type="ECO:0000313" key="4">
    <source>
        <dbReference type="Proteomes" id="UP001190700"/>
    </source>
</evidence>
<protein>
    <recommendedName>
        <fullName evidence="5">Transmembrane protein</fullName>
    </recommendedName>
</protein>
<keyword evidence="4" id="KW-1185">Reference proteome</keyword>
<organism evidence="3 4">
    <name type="scientific">Cymbomonas tetramitiformis</name>
    <dbReference type="NCBI Taxonomy" id="36881"/>
    <lineage>
        <taxon>Eukaryota</taxon>
        <taxon>Viridiplantae</taxon>
        <taxon>Chlorophyta</taxon>
        <taxon>Pyramimonadophyceae</taxon>
        <taxon>Pyramimonadales</taxon>
        <taxon>Pyramimonadaceae</taxon>
        <taxon>Cymbomonas</taxon>
    </lineage>
</organism>
<feature type="compositionally biased region" description="Basic and acidic residues" evidence="1">
    <location>
        <begin position="22"/>
        <end position="32"/>
    </location>
</feature>
<comment type="caution">
    <text evidence="3">The sequence shown here is derived from an EMBL/GenBank/DDBJ whole genome shotgun (WGS) entry which is preliminary data.</text>
</comment>
<evidence type="ECO:0000256" key="2">
    <source>
        <dbReference type="SAM" id="Phobius"/>
    </source>
</evidence>